<sequence length="141" mass="15981">MTLCNDLEDDEITPCPLFLDWQEGYYKTTQSILSWLQGAEAAQDALANFRVAHPDVLPWAFMNDPLFNIVADKDDLPSDVKSSEVPEELPQSRMMVWKKIVRPRTWVAGVKAFRGSSKEALNSLRHKMTGWASQGRGKDQV</sequence>
<reference evidence="2" key="1">
    <citation type="submission" date="2015-09" db="EMBL/GenBank/DDBJ databases">
        <authorList>
            <person name="Fill T.P."/>
            <person name="Baretta J.F."/>
            <person name="de Almeida L.G."/>
            <person name="Rocha M."/>
            <person name="de Souza D.H."/>
            <person name="Malavazi I."/>
            <person name="Cerdeira L.T."/>
            <person name="Hong H."/>
            <person name="Samborskyy M."/>
            <person name="de Vasconcelos A.T."/>
            <person name="Leadlay P."/>
            <person name="Rodrigues-Filho E."/>
        </authorList>
    </citation>
    <scope>NUCLEOTIDE SEQUENCE [LARGE SCALE GENOMIC DNA]</scope>
    <source>
        <strain evidence="2">LaBioMMi 136</strain>
    </source>
</reference>
<protein>
    <submittedName>
        <fullName evidence="1">Uncharacterized protein</fullName>
    </submittedName>
</protein>
<comment type="caution">
    <text evidence="1">The sequence shown here is derived from an EMBL/GenBank/DDBJ whole genome shotgun (WGS) entry which is preliminary data.</text>
</comment>
<dbReference type="Proteomes" id="UP000190744">
    <property type="component" value="Unassembled WGS sequence"/>
</dbReference>
<gene>
    <name evidence="1" type="ORF">PEBR_26294</name>
</gene>
<evidence type="ECO:0000313" key="2">
    <source>
        <dbReference type="Proteomes" id="UP000190744"/>
    </source>
</evidence>
<name>A0A1S9RIM8_PENBI</name>
<dbReference type="AlphaFoldDB" id="A0A1S9RIM8"/>
<organism evidence="1 2">
    <name type="scientific">Penicillium brasilianum</name>
    <dbReference type="NCBI Taxonomy" id="104259"/>
    <lineage>
        <taxon>Eukaryota</taxon>
        <taxon>Fungi</taxon>
        <taxon>Dikarya</taxon>
        <taxon>Ascomycota</taxon>
        <taxon>Pezizomycotina</taxon>
        <taxon>Eurotiomycetes</taxon>
        <taxon>Eurotiomycetidae</taxon>
        <taxon>Eurotiales</taxon>
        <taxon>Aspergillaceae</taxon>
        <taxon>Penicillium</taxon>
    </lineage>
</organism>
<proteinExistence type="predicted"/>
<dbReference type="EMBL" id="LJBN01000168">
    <property type="protein sequence ID" value="OOQ85384.1"/>
    <property type="molecule type" value="Genomic_DNA"/>
</dbReference>
<accession>A0A1S9RIM8</accession>
<evidence type="ECO:0000313" key="1">
    <source>
        <dbReference type="EMBL" id="OOQ85384.1"/>
    </source>
</evidence>